<evidence type="ECO:0000256" key="1">
    <source>
        <dbReference type="ARBA" id="ARBA00006139"/>
    </source>
</evidence>
<evidence type="ECO:0000256" key="5">
    <source>
        <dbReference type="ARBA" id="ARBA00022692"/>
    </source>
</evidence>
<gene>
    <name evidence="10 13" type="primary">lspA</name>
    <name evidence="13" type="ORF">KDW03_05460</name>
</gene>
<dbReference type="AlphaFoldDB" id="A0AAX3BGU8"/>
<evidence type="ECO:0000256" key="3">
    <source>
        <dbReference type="ARBA" id="ARBA00022519"/>
    </source>
</evidence>
<reference evidence="13" key="1">
    <citation type="submission" date="2021-04" db="EMBL/GenBank/DDBJ databases">
        <authorList>
            <person name="Postec A."/>
        </authorList>
    </citation>
    <scope>NUCLEOTIDE SEQUENCE</scope>
    <source>
        <strain evidence="13">F1F22</strain>
    </source>
</reference>
<feature type="active site" evidence="10">
    <location>
        <position position="145"/>
    </location>
</feature>
<keyword evidence="3" id="KW-0997">Cell inner membrane</keyword>
<evidence type="ECO:0000256" key="11">
    <source>
        <dbReference type="RuleBase" id="RU000594"/>
    </source>
</evidence>
<feature type="transmembrane region" description="Helical" evidence="10">
    <location>
        <begin position="70"/>
        <end position="90"/>
    </location>
</feature>
<keyword evidence="6 10" id="KW-0064">Aspartyl protease</keyword>
<dbReference type="KEGG" id="taqu:KDW03_05460"/>
<keyword evidence="4 10" id="KW-0645">Protease</keyword>
<evidence type="ECO:0000256" key="8">
    <source>
        <dbReference type="ARBA" id="ARBA00022989"/>
    </source>
</evidence>
<evidence type="ECO:0000256" key="10">
    <source>
        <dbReference type="HAMAP-Rule" id="MF_00161"/>
    </source>
</evidence>
<feature type="active site" evidence="10">
    <location>
        <position position="126"/>
    </location>
</feature>
<comment type="catalytic activity">
    <reaction evidence="10 11">
        <text>Release of signal peptides from bacterial membrane prolipoproteins. Hydrolyzes -Xaa-Yaa-Zaa-|-(S,diacylglyceryl)Cys-, in which Xaa is hydrophobic (preferably Leu), and Yaa (Ala or Ser) and Zaa (Gly or Ala) have small, neutral side chains.</text>
        <dbReference type="EC" id="3.4.23.36"/>
    </reaction>
</comment>
<evidence type="ECO:0000256" key="6">
    <source>
        <dbReference type="ARBA" id="ARBA00022750"/>
    </source>
</evidence>
<evidence type="ECO:0000256" key="7">
    <source>
        <dbReference type="ARBA" id="ARBA00022801"/>
    </source>
</evidence>
<protein>
    <recommendedName>
        <fullName evidence="10">Lipoprotein signal peptidase</fullName>
        <ecNumber evidence="10">3.4.23.36</ecNumber>
    </recommendedName>
    <alternativeName>
        <fullName evidence="10">Prolipoprotein signal peptidase</fullName>
    </alternativeName>
    <alternativeName>
        <fullName evidence="10">Signal peptidase II</fullName>
        <shortName evidence="10">SPase II</shortName>
    </alternativeName>
</protein>
<dbReference type="Proteomes" id="UP001056539">
    <property type="component" value="Chromosome"/>
</dbReference>
<keyword evidence="7 10" id="KW-0378">Hydrolase</keyword>
<dbReference type="Pfam" id="PF01252">
    <property type="entry name" value="Peptidase_A8"/>
    <property type="match status" value="1"/>
</dbReference>
<evidence type="ECO:0000256" key="9">
    <source>
        <dbReference type="ARBA" id="ARBA00023136"/>
    </source>
</evidence>
<dbReference type="PANTHER" id="PTHR33695">
    <property type="entry name" value="LIPOPROTEIN SIGNAL PEPTIDASE"/>
    <property type="match status" value="1"/>
</dbReference>
<evidence type="ECO:0000313" key="14">
    <source>
        <dbReference type="Proteomes" id="UP001056539"/>
    </source>
</evidence>
<dbReference type="PRINTS" id="PR00781">
    <property type="entry name" value="LIPOSIGPTASE"/>
</dbReference>
<dbReference type="EMBL" id="CP073355">
    <property type="protein sequence ID" value="URA11244.1"/>
    <property type="molecule type" value="Genomic_DNA"/>
</dbReference>
<dbReference type="EC" id="3.4.23.36" evidence="10"/>
<evidence type="ECO:0000256" key="12">
    <source>
        <dbReference type="RuleBase" id="RU004181"/>
    </source>
</evidence>
<evidence type="ECO:0000313" key="13">
    <source>
        <dbReference type="EMBL" id="URA11244.1"/>
    </source>
</evidence>
<dbReference type="PANTHER" id="PTHR33695:SF1">
    <property type="entry name" value="LIPOPROTEIN SIGNAL PEPTIDASE"/>
    <property type="match status" value="1"/>
</dbReference>
<keyword evidence="14" id="KW-1185">Reference proteome</keyword>
<dbReference type="NCBIfam" id="TIGR00077">
    <property type="entry name" value="lspA"/>
    <property type="match status" value="1"/>
</dbReference>
<feature type="transmembrane region" description="Helical" evidence="10">
    <location>
        <begin position="97"/>
        <end position="115"/>
    </location>
</feature>
<comment type="function">
    <text evidence="10 11">This protein specifically catalyzes the removal of signal peptides from prolipoproteins.</text>
</comment>
<comment type="pathway">
    <text evidence="10">Protein modification; lipoprotein biosynthesis (signal peptide cleavage).</text>
</comment>
<feature type="transmembrane region" description="Helical" evidence="10">
    <location>
        <begin position="135"/>
        <end position="159"/>
    </location>
</feature>
<dbReference type="GO" id="GO:0004190">
    <property type="term" value="F:aspartic-type endopeptidase activity"/>
    <property type="evidence" value="ECO:0007669"/>
    <property type="project" value="UniProtKB-UniRule"/>
</dbReference>
<sequence>MQKSFWRTLVFLLVIFVAVASDQITKALAKAYLVPGETIHVVGDLFVLMYAENEGAFLGLGANLPPLVRSWVLVILPTVLLVVFIVALFLREKNPPLVHVLTMASIVGGGISNLYDRIFYDGRVIDFMNFGIGPVFRTGILNVADLWITFGAIILILLGGKSSSSSGEKNA</sequence>
<evidence type="ECO:0000256" key="4">
    <source>
        <dbReference type="ARBA" id="ARBA00022670"/>
    </source>
</evidence>
<keyword evidence="8 10" id="KW-1133">Transmembrane helix</keyword>
<dbReference type="HAMAP" id="MF_00161">
    <property type="entry name" value="LspA"/>
    <property type="match status" value="1"/>
</dbReference>
<comment type="caution">
    <text evidence="10">Lacks conserved residue(s) required for the propagation of feature annotation.</text>
</comment>
<keyword evidence="5 10" id="KW-0812">Transmembrane</keyword>
<dbReference type="GO" id="GO:0006508">
    <property type="term" value="P:proteolysis"/>
    <property type="evidence" value="ECO:0007669"/>
    <property type="project" value="UniProtKB-KW"/>
</dbReference>
<dbReference type="RefSeq" id="WP_271436378.1">
    <property type="nucleotide sequence ID" value="NZ_CP073355.1"/>
</dbReference>
<dbReference type="InterPro" id="IPR001872">
    <property type="entry name" value="Peptidase_A8"/>
</dbReference>
<comment type="subcellular location">
    <subcellularLocation>
        <location evidence="10">Cell membrane</location>
        <topology evidence="10">Multi-pass membrane protein</topology>
    </subcellularLocation>
</comment>
<dbReference type="GO" id="GO:0005886">
    <property type="term" value="C:plasma membrane"/>
    <property type="evidence" value="ECO:0007669"/>
    <property type="project" value="UniProtKB-SubCell"/>
</dbReference>
<accession>A0AAX3BGU8</accession>
<evidence type="ECO:0000256" key="2">
    <source>
        <dbReference type="ARBA" id="ARBA00022475"/>
    </source>
</evidence>
<comment type="similarity">
    <text evidence="1 10 12">Belongs to the peptidase A8 family.</text>
</comment>
<dbReference type="PROSITE" id="PS00855">
    <property type="entry name" value="SPASE_II"/>
    <property type="match status" value="1"/>
</dbReference>
<proteinExistence type="inferred from homology"/>
<keyword evidence="9 10" id="KW-0472">Membrane</keyword>
<reference evidence="13" key="2">
    <citation type="submission" date="2022-06" db="EMBL/GenBank/DDBJ databases">
        <title>Thermospira aquatica gen. nov., sp. nov.</title>
        <authorList>
            <person name="Ben Ali Gam Z."/>
            <person name="Labat M."/>
        </authorList>
    </citation>
    <scope>NUCLEOTIDE SEQUENCE</scope>
    <source>
        <strain evidence="13">F1F22</strain>
    </source>
</reference>
<name>A0AAX3BGU8_9SPIR</name>
<keyword evidence="2 10" id="KW-1003">Cell membrane</keyword>
<organism evidence="13 14">
    <name type="scientific">Thermospira aquatica</name>
    <dbReference type="NCBI Taxonomy" id="2828656"/>
    <lineage>
        <taxon>Bacteria</taxon>
        <taxon>Pseudomonadati</taxon>
        <taxon>Spirochaetota</taxon>
        <taxon>Spirochaetia</taxon>
        <taxon>Brevinematales</taxon>
        <taxon>Thermospiraceae</taxon>
        <taxon>Thermospira</taxon>
    </lineage>
</organism>